<evidence type="ECO:0000313" key="6">
    <source>
        <dbReference type="Proteomes" id="UP001642360"/>
    </source>
</evidence>
<sequence length="227" mass="25879">MASIPQYFSNEFYAFPNPMPGGNNRGGIAMWSEECLPPFSNNGILNVVPPKPHDIVPSISMSSFPERLGIFDMVVPSLTERNINMGSYGITGPHGFECRYQHEGIQGKPAPEVEEPTLKIGKYSVEERTDKILRYLKKRNQRNFNKTIKYACRKTLADKSVQIRGRFAKNNEPCEDQVRMKMTDYPNKAKDFSYHADCVLDLQIKHDDEDWLQEAMASLMYSPYIGG</sequence>
<dbReference type="InterPro" id="IPR010402">
    <property type="entry name" value="CCT_domain"/>
</dbReference>
<feature type="domain" description="CCT" evidence="4">
    <location>
        <begin position="128"/>
        <end position="170"/>
    </location>
</feature>
<dbReference type="InterPro" id="IPR045281">
    <property type="entry name" value="CONSTANS-like"/>
</dbReference>
<dbReference type="Proteomes" id="UP001642360">
    <property type="component" value="Unassembled WGS sequence"/>
</dbReference>
<evidence type="ECO:0000256" key="3">
    <source>
        <dbReference type="PROSITE-ProRule" id="PRU00357"/>
    </source>
</evidence>
<dbReference type="PANTHER" id="PTHR31319:SF110">
    <property type="entry name" value="CCT MOTIF FAMILY PROTEIN"/>
    <property type="match status" value="1"/>
</dbReference>
<keyword evidence="6" id="KW-1185">Reference proteome</keyword>
<accession>A0ABC8UAI9</accession>
<evidence type="ECO:0000256" key="1">
    <source>
        <dbReference type="ARBA" id="ARBA00004123"/>
    </source>
</evidence>
<comment type="caution">
    <text evidence="5">The sequence shown here is derived from an EMBL/GenBank/DDBJ whole genome shotgun (WGS) entry which is preliminary data.</text>
</comment>
<proteinExistence type="predicted"/>
<evidence type="ECO:0000313" key="5">
    <source>
        <dbReference type="EMBL" id="CAK9178776.1"/>
    </source>
</evidence>
<dbReference type="Pfam" id="PF06203">
    <property type="entry name" value="CCT"/>
    <property type="match status" value="1"/>
</dbReference>
<dbReference type="PANTHER" id="PTHR31319">
    <property type="entry name" value="ZINC FINGER PROTEIN CONSTANS-LIKE 4"/>
    <property type="match status" value="1"/>
</dbReference>
<gene>
    <name evidence="5" type="ORF">ILEXP_LOCUS48703</name>
</gene>
<dbReference type="AlphaFoldDB" id="A0ABC8UAI9"/>
<comment type="subcellular location">
    <subcellularLocation>
        <location evidence="1 3">Nucleus</location>
    </subcellularLocation>
</comment>
<dbReference type="GO" id="GO:0005634">
    <property type="term" value="C:nucleus"/>
    <property type="evidence" value="ECO:0007669"/>
    <property type="project" value="UniProtKB-SubCell"/>
</dbReference>
<keyword evidence="2 3" id="KW-0539">Nucleus</keyword>
<name>A0ABC8UAI9_9AQUA</name>
<protein>
    <recommendedName>
        <fullName evidence="4">CCT domain-containing protein</fullName>
    </recommendedName>
</protein>
<evidence type="ECO:0000259" key="4">
    <source>
        <dbReference type="PROSITE" id="PS51017"/>
    </source>
</evidence>
<dbReference type="EMBL" id="CAUOFW020007314">
    <property type="protein sequence ID" value="CAK9178776.1"/>
    <property type="molecule type" value="Genomic_DNA"/>
</dbReference>
<organism evidence="5 6">
    <name type="scientific">Ilex paraguariensis</name>
    <name type="common">yerba mate</name>
    <dbReference type="NCBI Taxonomy" id="185542"/>
    <lineage>
        <taxon>Eukaryota</taxon>
        <taxon>Viridiplantae</taxon>
        <taxon>Streptophyta</taxon>
        <taxon>Embryophyta</taxon>
        <taxon>Tracheophyta</taxon>
        <taxon>Spermatophyta</taxon>
        <taxon>Magnoliopsida</taxon>
        <taxon>eudicotyledons</taxon>
        <taxon>Gunneridae</taxon>
        <taxon>Pentapetalae</taxon>
        <taxon>asterids</taxon>
        <taxon>campanulids</taxon>
        <taxon>Aquifoliales</taxon>
        <taxon>Aquifoliaceae</taxon>
        <taxon>Ilex</taxon>
    </lineage>
</organism>
<dbReference type="PROSITE" id="PS51017">
    <property type="entry name" value="CCT"/>
    <property type="match status" value="1"/>
</dbReference>
<reference evidence="5 6" key="1">
    <citation type="submission" date="2024-02" db="EMBL/GenBank/DDBJ databases">
        <authorList>
            <person name="Vignale AGUSTIN F."/>
            <person name="Sosa J E."/>
            <person name="Modenutti C."/>
        </authorList>
    </citation>
    <scope>NUCLEOTIDE SEQUENCE [LARGE SCALE GENOMIC DNA]</scope>
</reference>
<evidence type="ECO:0000256" key="2">
    <source>
        <dbReference type="ARBA" id="ARBA00023242"/>
    </source>
</evidence>